<organism evidence="1">
    <name type="scientific">marine sediment metagenome</name>
    <dbReference type="NCBI Taxonomy" id="412755"/>
    <lineage>
        <taxon>unclassified sequences</taxon>
        <taxon>metagenomes</taxon>
        <taxon>ecological metagenomes</taxon>
    </lineage>
</organism>
<dbReference type="EMBL" id="LAZR01034504">
    <property type="protein sequence ID" value="KKL45120.1"/>
    <property type="molecule type" value="Genomic_DNA"/>
</dbReference>
<feature type="non-terminal residue" evidence="1">
    <location>
        <position position="1"/>
    </location>
</feature>
<evidence type="ECO:0000313" key="1">
    <source>
        <dbReference type="EMBL" id="KKL45120.1"/>
    </source>
</evidence>
<protein>
    <submittedName>
        <fullName evidence="1">Uncharacterized protein</fullName>
    </submittedName>
</protein>
<gene>
    <name evidence="1" type="ORF">LCGC14_2358880</name>
</gene>
<reference evidence="1" key="1">
    <citation type="journal article" date="2015" name="Nature">
        <title>Complex archaea that bridge the gap between prokaryotes and eukaryotes.</title>
        <authorList>
            <person name="Spang A."/>
            <person name="Saw J.H."/>
            <person name="Jorgensen S.L."/>
            <person name="Zaremba-Niedzwiedzka K."/>
            <person name="Martijn J."/>
            <person name="Lind A.E."/>
            <person name="van Eijk R."/>
            <person name="Schleper C."/>
            <person name="Guy L."/>
            <person name="Ettema T.J."/>
        </authorList>
    </citation>
    <scope>NUCLEOTIDE SEQUENCE</scope>
</reference>
<comment type="caution">
    <text evidence="1">The sequence shown here is derived from an EMBL/GenBank/DDBJ whole genome shotgun (WGS) entry which is preliminary data.</text>
</comment>
<accession>A0A0F9EJN5</accession>
<proteinExistence type="predicted"/>
<name>A0A0F9EJN5_9ZZZZ</name>
<sequence length="171" mass="18856">NAWSVYAGMAMSAATTVYVGGTEERPYWGDYSGFVYRGDTGTDDFPLNSSTAINAFFYSNWKNYGDLSDKKGVSHLVLYHQISDTILTFSYSYDFNSGDQFNQTIDISTSGDKYGTAKYGTAKYATSGGAVKRKDLTSRGYVVRFKFTNTVASETLQIDGFGTTPHLETVQ</sequence>
<dbReference type="AlphaFoldDB" id="A0A0F9EJN5"/>